<keyword evidence="7" id="KW-0998">Cell outer membrane</keyword>
<keyword evidence="12" id="KW-1185">Reference proteome</keyword>
<evidence type="ECO:0000313" key="12">
    <source>
        <dbReference type="Proteomes" id="UP000634229"/>
    </source>
</evidence>
<dbReference type="SUPFAM" id="SSF50370">
    <property type="entry name" value="Ricin B-like lectins"/>
    <property type="match status" value="1"/>
</dbReference>
<evidence type="ECO:0000256" key="9">
    <source>
        <dbReference type="SAM" id="MobiDB-lite"/>
    </source>
</evidence>
<name>A0ABS1NGN6_9ACTN</name>
<dbReference type="RefSeq" id="WP_201876552.1">
    <property type="nucleotide sequence ID" value="NZ_JAERRF010000011.1"/>
</dbReference>
<evidence type="ECO:0000256" key="4">
    <source>
        <dbReference type="ARBA" id="ARBA00023026"/>
    </source>
</evidence>
<keyword evidence="3 10" id="KW-0732">Signal</keyword>
<evidence type="ECO:0000256" key="3">
    <source>
        <dbReference type="ARBA" id="ARBA00022729"/>
    </source>
</evidence>
<keyword evidence="5" id="KW-0472">Membrane</keyword>
<proteinExistence type="predicted"/>
<reference evidence="11 12" key="1">
    <citation type="submission" date="2021-01" db="EMBL/GenBank/DDBJ databases">
        <title>WGS of actinomycetes isolated from Thailand.</title>
        <authorList>
            <person name="Thawai C."/>
        </authorList>
    </citation>
    <scope>NUCLEOTIDE SEQUENCE [LARGE SCALE GENOMIC DNA]</scope>
    <source>
        <strain evidence="11 12">CA1R205</strain>
    </source>
</reference>
<dbReference type="EMBL" id="JAERRF010000011">
    <property type="protein sequence ID" value="MBL1099159.1"/>
    <property type="molecule type" value="Genomic_DNA"/>
</dbReference>
<evidence type="ECO:0000313" key="11">
    <source>
        <dbReference type="EMBL" id="MBL1099159.1"/>
    </source>
</evidence>
<dbReference type="Pfam" id="PF03498">
    <property type="entry name" value="CDtoxinA"/>
    <property type="match status" value="1"/>
</dbReference>
<feature type="region of interest" description="Disordered" evidence="9">
    <location>
        <begin position="327"/>
        <end position="363"/>
    </location>
</feature>
<feature type="compositionally biased region" description="Polar residues" evidence="9">
    <location>
        <begin position="353"/>
        <end position="363"/>
    </location>
</feature>
<evidence type="ECO:0000256" key="2">
    <source>
        <dbReference type="ARBA" id="ARBA00022656"/>
    </source>
</evidence>
<comment type="subcellular location">
    <subcellularLocation>
        <location evidence="1">Cell outer membrane</location>
        <topology evidence="1">Lipid-anchor</topology>
    </subcellularLocation>
</comment>
<dbReference type="Gene3D" id="2.170.15.10">
    <property type="entry name" value="Proaerolysin, chain A, domain 3"/>
    <property type="match status" value="1"/>
</dbReference>
<organism evidence="11 12">
    <name type="scientific">Streptomyces coffeae</name>
    <dbReference type="NCBI Taxonomy" id="621382"/>
    <lineage>
        <taxon>Bacteria</taxon>
        <taxon>Bacillati</taxon>
        <taxon>Actinomycetota</taxon>
        <taxon>Actinomycetes</taxon>
        <taxon>Kitasatosporales</taxon>
        <taxon>Streptomycetaceae</taxon>
        <taxon>Streptomyces</taxon>
    </lineage>
</organism>
<evidence type="ECO:0000256" key="1">
    <source>
        <dbReference type="ARBA" id="ARBA00004459"/>
    </source>
</evidence>
<keyword evidence="8" id="KW-0449">Lipoprotein</keyword>
<dbReference type="Gene3D" id="2.80.10.50">
    <property type="match status" value="1"/>
</dbReference>
<evidence type="ECO:0000256" key="6">
    <source>
        <dbReference type="ARBA" id="ARBA00023139"/>
    </source>
</evidence>
<feature type="chain" id="PRO_5045794483" evidence="10">
    <location>
        <begin position="38"/>
        <end position="363"/>
    </location>
</feature>
<dbReference type="Proteomes" id="UP000634229">
    <property type="component" value="Unassembled WGS sequence"/>
</dbReference>
<evidence type="ECO:0000256" key="5">
    <source>
        <dbReference type="ARBA" id="ARBA00023136"/>
    </source>
</evidence>
<sequence>MIATSVPTRPGLRSLARMLALALVVLGLAVSPLNAGAAHADSSATTGLTIPIGDGMGLSLDSNGTVSARSAPEHGSFTISPNRDGSFQIQPADEGTGGCLYNYTAGSVVSSYACNGADDQKWYLEPSNGSFLIRSVTDNKCMTGGNESAVVMKDCDASLEQRARFNPSPATGTSGPAIADLATLYSLKRCQEGGDLQCSFGNLTAEKAVIGPEQCVSALYDNTDGKTAERVTRSYTQTTGWSNTVGTSLSASWEIEGGVGDLIKVKVGASITASYSHSWMGSESVRDDYPYTVQPGQWGWLTRGQLYKKVTGDWTFTNKALNNTWTGTGTSTVPAQEGTDGQQSVIKPHSADNPPTNCVGSTA</sequence>
<gene>
    <name evidence="11" type="ORF">JK363_21300</name>
</gene>
<feature type="compositionally biased region" description="Polar residues" evidence="9">
    <location>
        <begin position="327"/>
        <end position="345"/>
    </location>
</feature>
<evidence type="ECO:0000256" key="7">
    <source>
        <dbReference type="ARBA" id="ARBA00023237"/>
    </source>
</evidence>
<comment type="caution">
    <text evidence="11">The sequence shown here is derived from an EMBL/GenBank/DDBJ whole genome shotgun (WGS) entry which is preliminary data.</text>
</comment>
<evidence type="ECO:0000256" key="10">
    <source>
        <dbReference type="SAM" id="SignalP"/>
    </source>
</evidence>
<keyword evidence="2" id="KW-0800">Toxin</keyword>
<dbReference type="InterPro" id="IPR003558">
    <property type="entry name" value="CDtoxinA/C"/>
</dbReference>
<keyword evidence="6" id="KW-0564">Palmitate</keyword>
<feature type="region of interest" description="Disordered" evidence="9">
    <location>
        <begin position="64"/>
        <end position="85"/>
    </location>
</feature>
<accession>A0ABS1NGN6</accession>
<dbReference type="PROSITE" id="PS50231">
    <property type="entry name" value="RICIN_B_LECTIN"/>
    <property type="match status" value="1"/>
</dbReference>
<evidence type="ECO:0000256" key="8">
    <source>
        <dbReference type="ARBA" id="ARBA00023288"/>
    </source>
</evidence>
<dbReference type="InterPro" id="IPR035992">
    <property type="entry name" value="Ricin_B-like_lectins"/>
</dbReference>
<feature type="signal peptide" evidence="10">
    <location>
        <begin position="1"/>
        <end position="37"/>
    </location>
</feature>
<protein>
    <submittedName>
        <fullName evidence="11">RICIN domain-containing protein</fullName>
    </submittedName>
</protein>
<keyword evidence="4" id="KW-0843">Virulence</keyword>
<dbReference type="CDD" id="cd00161">
    <property type="entry name" value="beta-trefoil_Ricin-like"/>
    <property type="match status" value="1"/>
</dbReference>